<comment type="caution">
    <text evidence="2">The sequence shown here is derived from an EMBL/GenBank/DDBJ whole genome shotgun (WGS) entry which is preliminary data.</text>
</comment>
<feature type="signal peptide" evidence="1">
    <location>
        <begin position="1"/>
        <end position="20"/>
    </location>
</feature>
<evidence type="ECO:0000313" key="2">
    <source>
        <dbReference type="EMBL" id="THH20480.1"/>
    </source>
</evidence>
<keyword evidence="1" id="KW-0732">Signal</keyword>
<feature type="chain" id="PRO_5020625205" evidence="1">
    <location>
        <begin position="21"/>
        <end position="105"/>
    </location>
</feature>
<gene>
    <name evidence="2" type="ORF">EW146_g891</name>
</gene>
<accession>A0A4S4MBT1</accession>
<evidence type="ECO:0000313" key="3">
    <source>
        <dbReference type="Proteomes" id="UP000310158"/>
    </source>
</evidence>
<sequence length="105" mass="11129">MVVVADMLCEILLLGVTVMGITVVEPLASVSVTDDSVKLLLADELDVDADPEADPETKVEVEDDVLEVAGDDDCAFASIMDKEITSEEGRTSIFVEEGKDAGIVL</sequence>
<dbReference type="AlphaFoldDB" id="A0A4S4MBT1"/>
<reference evidence="2 3" key="1">
    <citation type="submission" date="2019-02" db="EMBL/GenBank/DDBJ databases">
        <title>Genome sequencing of the rare red list fungi Bondarzewia mesenterica.</title>
        <authorList>
            <person name="Buettner E."/>
            <person name="Kellner H."/>
        </authorList>
    </citation>
    <scope>NUCLEOTIDE SEQUENCE [LARGE SCALE GENOMIC DNA]</scope>
    <source>
        <strain evidence="2 3">DSM 108281</strain>
    </source>
</reference>
<keyword evidence="3" id="KW-1185">Reference proteome</keyword>
<name>A0A4S4MBT1_9AGAM</name>
<dbReference type="EMBL" id="SGPL01000020">
    <property type="protein sequence ID" value="THH20480.1"/>
    <property type="molecule type" value="Genomic_DNA"/>
</dbReference>
<protein>
    <submittedName>
        <fullName evidence="2">Uncharacterized protein</fullName>
    </submittedName>
</protein>
<evidence type="ECO:0000256" key="1">
    <source>
        <dbReference type="SAM" id="SignalP"/>
    </source>
</evidence>
<proteinExistence type="predicted"/>
<organism evidence="2 3">
    <name type="scientific">Bondarzewia mesenterica</name>
    <dbReference type="NCBI Taxonomy" id="1095465"/>
    <lineage>
        <taxon>Eukaryota</taxon>
        <taxon>Fungi</taxon>
        <taxon>Dikarya</taxon>
        <taxon>Basidiomycota</taxon>
        <taxon>Agaricomycotina</taxon>
        <taxon>Agaricomycetes</taxon>
        <taxon>Russulales</taxon>
        <taxon>Bondarzewiaceae</taxon>
        <taxon>Bondarzewia</taxon>
    </lineage>
</organism>
<dbReference type="Proteomes" id="UP000310158">
    <property type="component" value="Unassembled WGS sequence"/>
</dbReference>